<dbReference type="InParanoid" id="B4D3V9"/>
<dbReference type="AlphaFoldDB" id="B4D3V9"/>
<dbReference type="Pfam" id="PF03551">
    <property type="entry name" value="PadR"/>
    <property type="match status" value="1"/>
</dbReference>
<dbReference type="Gene3D" id="1.10.10.10">
    <property type="entry name" value="Winged helix-like DNA-binding domain superfamily/Winged helix DNA-binding domain"/>
    <property type="match status" value="1"/>
</dbReference>
<dbReference type="InterPro" id="IPR005149">
    <property type="entry name" value="Tscrpt_reg_PadR_N"/>
</dbReference>
<reference evidence="2 3" key="1">
    <citation type="journal article" date="2011" name="J. Bacteriol.">
        <title>Genome sequence of Chthoniobacter flavus Ellin428, an aerobic heterotrophic soil bacterium.</title>
        <authorList>
            <person name="Kant R."/>
            <person name="van Passel M.W."/>
            <person name="Palva A."/>
            <person name="Lucas S."/>
            <person name="Lapidus A."/>
            <person name="Glavina Del Rio T."/>
            <person name="Dalin E."/>
            <person name="Tice H."/>
            <person name="Bruce D."/>
            <person name="Goodwin L."/>
            <person name="Pitluck S."/>
            <person name="Larimer F.W."/>
            <person name="Land M.L."/>
            <person name="Hauser L."/>
            <person name="Sangwan P."/>
            <person name="de Vos W.M."/>
            <person name="Janssen P.H."/>
            <person name="Smidt H."/>
        </authorList>
    </citation>
    <scope>NUCLEOTIDE SEQUENCE [LARGE SCALE GENOMIC DNA]</scope>
    <source>
        <strain evidence="2 3">Ellin428</strain>
    </source>
</reference>
<accession>B4D3V9</accession>
<dbReference type="RefSeq" id="WP_006980922.1">
    <property type="nucleotide sequence ID" value="NZ_ABVL01000010.1"/>
</dbReference>
<evidence type="ECO:0000313" key="2">
    <source>
        <dbReference type="EMBL" id="EDY18939.1"/>
    </source>
</evidence>
<sequence>MIRKELVAASAEPLILSLLARGESYGYAIIQEIKTRSGNRMGWTDGMLYPVLHRLERKGQIKSRWAEAENGRKRKYYFLKKDGKKALEEHDEHWAMVHAALSGLRKERYV</sequence>
<dbReference type="PANTHER" id="PTHR33169">
    <property type="entry name" value="PADR-FAMILY TRANSCRIPTIONAL REGULATOR"/>
    <property type="match status" value="1"/>
</dbReference>
<name>B4D3V9_9BACT</name>
<evidence type="ECO:0000259" key="1">
    <source>
        <dbReference type="Pfam" id="PF03551"/>
    </source>
</evidence>
<organism evidence="2 3">
    <name type="scientific">Chthoniobacter flavus Ellin428</name>
    <dbReference type="NCBI Taxonomy" id="497964"/>
    <lineage>
        <taxon>Bacteria</taxon>
        <taxon>Pseudomonadati</taxon>
        <taxon>Verrucomicrobiota</taxon>
        <taxon>Spartobacteria</taxon>
        <taxon>Chthoniobacterales</taxon>
        <taxon>Chthoniobacteraceae</taxon>
        <taxon>Chthoniobacter</taxon>
    </lineage>
</organism>
<dbReference type="InterPro" id="IPR036390">
    <property type="entry name" value="WH_DNA-bd_sf"/>
</dbReference>
<evidence type="ECO:0000313" key="3">
    <source>
        <dbReference type="Proteomes" id="UP000005824"/>
    </source>
</evidence>
<dbReference type="PANTHER" id="PTHR33169:SF14">
    <property type="entry name" value="TRANSCRIPTIONAL REGULATOR RV3488"/>
    <property type="match status" value="1"/>
</dbReference>
<dbReference type="InterPro" id="IPR052509">
    <property type="entry name" value="Metal_resp_DNA-bind_regulator"/>
</dbReference>
<protein>
    <submittedName>
        <fullName evidence="2">Transcriptional regulator, PadR-like family</fullName>
    </submittedName>
</protein>
<dbReference type="SUPFAM" id="SSF46785">
    <property type="entry name" value="Winged helix' DNA-binding domain"/>
    <property type="match status" value="1"/>
</dbReference>
<proteinExistence type="predicted"/>
<dbReference type="EMBL" id="ABVL01000010">
    <property type="protein sequence ID" value="EDY18939.1"/>
    <property type="molecule type" value="Genomic_DNA"/>
</dbReference>
<dbReference type="Proteomes" id="UP000005824">
    <property type="component" value="Unassembled WGS sequence"/>
</dbReference>
<dbReference type="STRING" id="497964.CfE428DRAFT_3597"/>
<dbReference type="InterPro" id="IPR036388">
    <property type="entry name" value="WH-like_DNA-bd_sf"/>
</dbReference>
<feature type="domain" description="Transcription regulator PadR N-terminal" evidence="1">
    <location>
        <begin position="15"/>
        <end position="89"/>
    </location>
</feature>
<comment type="caution">
    <text evidence="2">The sequence shown here is derived from an EMBL/GenBank/DDBJ whole genome shotgun (WGS) entry which is preliminary data.</text>
</comment>
<keyword evidence="3" id="KW-1185">Reference proteome</keyword>
<dbReference type="eggNOG" id="COG1695">
    <property type="taxonomic scope" value="Bacteria"/>
</dbReference>
<gene>
    <name evidence="2" type="ORF">CfE428DRAFT_3597</name>
</gene>